<dbReference type="Proteomes" id="UP000663864">
    <property type="component" value="Unassembled WGS sequence"/>
</dbReference>
<dbReference type="InterPro" id="IPR028846">
    <property type="entry name" value="Recoverin"/>
</dbReference>
<keyword evidence="4" id="KW-0677">Repeat</keyword>
<name>A0A815F9E7_9BILA</name>
<dbReference type="InterPro" id="IPR002048">
    <property type="entry name" value="EF_hand_dom"/>
</dbReference>
<dbReference type="EMBL" id="CAJNOU010001207">
    <property type="protein sequence ID" value="CAF1169037.1"/>
    <property type="molecule type" value="Genomic_DNA"/>
</dbReference>
<evidence type="ECO:0000313" key="8">
    <source>
        <dbReference type="EMBL" id="CAF1037807.1"/>
    </source>
</evidence>
<dbReference type="EMBL" id="CAJNOH010000691">
    <property type="protein sequence ID" value="CAF1105076.1"/>
    <property type="molecule type" value="Genomic_DNA"/>
</dbReference>
<organism evidence="12 17">
    <name type="scientific">Rotaria sordida</name>
    <dbReference type="NCBI Taxonomy" id="392033"/>
    <lineage>
        <taxon>Eukaryota</taxon>
        <taxon>Metazoa</taxon>
        <taxon>Spiralia</taxon>
        <taxon>Gnathifera</taxon>
        <taxon>Rotifera</taxon>
        <taxon>Eurotatoria</taxon>
        <taxon>Bdelloidea</taxon>
        <taxon>Philodinida</taxon>
        <taxon>Philodinidae</taxon>
        <taxon>Rotaria</taxon>
    </lineage>
</organism>
<dbReference type="Proteomes" id="UP000663874">
    <property type="component" value="Unassembled WGS sequence"/>
</dbReference>
<dbReference type="SUPFAM" id="SSF47473">
    <property type="entry name" value="EF-hand"/>
    <property type="match status" value="1"/>
</dbReference>
<evidence type="ECO:0000313" key="17">
    <source>
        <dbReference type="Proteomes" id="UP000663870"/>
    </source>
</evidence>
<dbReference type="PANTHER" id="PTHR23055:SF178">
    <property type="entry name" value="NEUROCALCIN HOMOLOG"/>
    <property type="match status" value="1"/>
</dbReference>
<dbReference type="Proteomes" id="UP000663870">
    <property type="component" value="Unassembled WGS sequence"/>
</dbReference>
<dbReference type="Proteomes" id="UP000663882">
    <property type="component" value="Unassembled WGS sequence"/>
</dbReference>
<dbReference type="Proteomes" id="UP000663823">
    <property type="component" value="Unassembled WGS sequence"/>
</dbReference>
<comment type="similarity">
    <text evidence="1">Belongs to the recoverin family.</text>
</comment>
<evidence type="ECO:0000256" key="4">
    <source>
        <dbReference type="ARBA" id="ARBA00022737"/>
    </source>
</evidence>
<keyword evidence="3" id="KW-0479">Metal-binding</keyword>
<evidence type="ECO:0000313" key="14">
    <source>
        <dbReference type="EMBL" id="CAF3708654.1"/>
    </source>
</evidence>
<dbReference type="Pfam" id="PF13499">
    <property type="entry name" value="EF-hand_7"/>
    <property type="match status" value="1"/>
</dbReference>
<comment type="caution">
    <text evidence="12">The sequence shown here is derived from an EMBL/GenBank/DDBJ whole genome shotgun (WGS) entry which is preliminary data.</text>
</comment>
<dbReference type="PROSITE" id="PS50222">
    <property type="entry name" value="EF_HAND_2"/>
    <property type="match status" value="3"/>
</dbReference>
<dbReference type="PANTHER" id="PTHR23055">
    <property type="entry name" value="CALCIUM BINDING PROTEINS"/>
    <property type="match status" value="1"/>
</dbReference>
<evidence type="ECO:0000256" key="5">
    <source>
        <dbReference type="ARBA" id="ARBA00022837"/>
    </source>
</evidence>
<reference evidence="12" key="1">
    <citation type="submission" date="2021-02" db="EMBL/GenBank/DDBJ databases">
        <authorList>
            <person name="Nowell W R."/>
        </authorList>
    </citation>
    <scope>NUCLEOTIDE SEQUENCE</scope>
</reference>
<proteinExistence type="inferred from homology"/>
<dbReference type="OrthoDB" id="191686at2759"/>
<feature type="domain" description="EF-hand" evidence="7">
    <location>
        <begin position="98"/>
        <end position="133"/>
    </location>
</feature>
<keyword evidence="6" id="KW-0449">Lipoprotein</keyword>
<keyword evidence="2" id="KW-0519">Myristate</keyword>
<dbReference type="EMBL" id="CAJNOL010001252">
    <property type="protein sequence ID" value="CAF1322445.1"/>
    <property type="molecule type" value="Genomic_DNA"/>
</dbReference>
<feature type="domain" description="EF-hand" evidence="7">
    <location>
        <begin position="62"/>
        <end position="97"/>
    </location>
</feature>
<dbReference type="Proteomes" id="UP000663836">
    <property type="component" value="Unassembled WGS sequence"/>
</dbReference>
<protein>
    <recommendedName>
        <fullName evidence="7">EF-hand domain-containing protein</fullName>
    </recommendedName>
</protein>
<accession>A0A815F9E7</accession>
<feature type="domain" description="EF-hand" evidence="7">
    <location>
        <begin position="145"/>
        <end position="180"/>
    </location>
</feature>
<evidence type="ECO:0000313" key="13">
    <source>
        <dbReference type="EMBL" id="CAF1345487.1"/>
    </source>
</evidence>
<evidence type="ECO:0000259" key="7">
    <source>
        <dbReference type="PROSITE" id="PS50222"/>
    </source>
</evidence>
<dbReference type="InterPro" id="IPR018247">
    <property type="entry name" value="EF_Hand_1_Ca_BS"/>
</dbReference>
<evidence type="ECO:0000313" key="9">
    <source>
        <dbReference type="EMBL" id="CAF1105076.1"/>
    </source>
</evidence>
<sequence>MGSTRSKLDDHVYESIAKYTELKRDDIIAWEQRFLQQCDPGSRTMNKEQFCKFYQELRPDENVKRLSENIFRAFDLDGDHGISFSEFLIAYVATTEAPLEHKLRYAFNVYDLDHNSMIDRAEVLFILRAMFQLLGMNDNQLHKYSYEQCADTIMKTLDINEDQCISKEEFIQGLLQDHFLQSLMNPFQNK</sequence>
<keyword evidence="17" id="KW-1185">Reference proteome</keyword>
<evidence type="ECO:0000256" key="3">
    <source>
        <dbReference type="ARBA" id="ARBA00022723"/>
    </source>
</evidence>
<dbReference type="EMBL" id="CAJOBD010001622">
    <property type="protein sequence ID" value="CAF3817848.1"/>
    <property type="molecule type" value="Genomic_DNA"/>
</dbReference>
<dbReference type="Proteomes" id="UP000663889">
    <property type="component" value="Unassembled WGS sequence"/>
</dbReference>
<dbReference type="EMBL" id="CAJOBE010008003">
    <property type="protein sequence ID" value="CAF4051723.1"/>
    <property type="molecule type" value="Genomic_DNA"/>
</dbReference>
<evidence type="ECO:0000313" key="12">
    <source>
        <dbReference type="EMBL" id="CAF1322445.1"/>
    </source>
</evidence>
<evidence type="ECO:0000313" key="15">
    <source>
        <dbReference type="EMBL" id="CAF3817848.1"/>
    </source>
</evidence>
<dbReference type="GO" id="GO:0005509">
    <property type="term" value="F:calcium ion binding"/>
    <property type="evidence" value="ECO:0007669"/>
    <property type="project" value="InterPro"/>
</dbReference>
<keyword evidence="5" id="KW-0106">Calcium</keyword>
<evidence type="ECO:0000313" key="10">
    <source>
        <dbReference type="EMBL" id="CAF1121632.1"/>
    </source>
</evidence>
<evidence type="ECO:0000256" key="2">
    <source>
        <dbReference type="ARBA" id="ARBA00022707"/>
    </source>
</evidence>
<dbReference type="EMBL" id="CAJNOT010000979">
    <property type="protein sequence ID" value="CAF1121632.1"/>
    <property type="molecule type" value="Genomic_DNA"/>
</dbReference>
<evidence type="ECO:0000256" key="1">
    <source>
        <dbReference type="ARBA" id="ARBA00006049"/>
    </source>
</evidence>
<dbReference type="SMART" id="SM00054">
    <property type="entry name" value="EFh"/>
    <property type="match status" value="3"/>
</dbReference>
<dbReference type="PROSITE" id="PS00018">
    <property type="entry name" value="EF_HAND_1"/>
    <property type="match status" value="1"/>
</dbReference>
<dbReference type="InterPro" id="IPR011992">
    <property type="entry name" value="EF-hand-dom_pair"/>
</dbReference>
<dbReference type="EMBL" id="CAJOAX010001355">
    <property type="protein sequence ID" value="CAF3708654.1"/>
    <property type="molecule type" value="Genomic_DNA"/>
</dbReference>
<evidence type="ECO:0000313" key="16">
    <source>
        <dbReference type="EMBL" id="CAF4051723.1"/>
    </source>
</evidence>
<dbReference type="AlphaFoldDB" id="A0A815F9E7"/>
<dbReference type="PRINTS" id="PR00450">
    <property type="entry name" value="RECOVERIN"/>
</dbReference>
<dbReference type="Gene3D" id="1.10.238.10">
    <property type="entry name" value="EF-hand"/>
    <property type="match status" value="1"/>
</dbReference>
<evidence type="ECO:0000256" key="6">
    <source>
        <dbReference type="ARBA" id="ARBA00023288"/>
    </source>
</evidence>
<evidence type="ECO:0000313" key="11">
    <source>
        <dbReference type="EMBL" id="CAF1169037.1"/>
    </source>
</evidence>
<dbReference type="EMBL" id="CAJNOL010001368">
    <property type="protein sequence ID" value="CAF1345487.1"/>
    <property type="molecule type" value="Genomic_DNA"/>
</dbReference>
<dbReference type="Pfam" id="PF13833">
    <property type="entry name" value="EF-hand_8"/>
    <property type="match status" value="1"/>
</dbReference>
<dbReference type="EMBL" id="CAJNOO010000805">
    <property type="protein sequence ID" value="CAF1037807.1"/>
    <property type="molecule type" value="Genomic_DNA"/>
</dbReference>
<dbReference type="Proteomes" id="UP000663854">
    <property type="component" value="Unassembled WGS sequence"/>
</dbReference>
<gene>
    <name evidence="16" type="ORF">FNK824_LOCUS28747</name>
    <name evidence="15" type="ORF">JBS370_LOCUS16269</name>
    <name evidence="12" type="ORF">JXQ802_LOCUS30615</name>
    <name evidence="13" type="ORF">JXQ802_LOCUS31804</name>
    <name evidence="14" type="ORF">OTI717_LOCUS13026</name>
    <name evidence="9" type="ORF">PYM288_LOCUS19883</name>
    <name evidence="8" type="ORF">RFH988_LOCUS16056</name>
    <name evidence="11" type="ORF">SEV965_LOCUS19407</name>
    <name evidence="10" type="ORF">ZHD862_LOCUS18664</name>
</gene>